<dbReference type="PANTHER" id="PTHR10878">
    <property type="entry name" value="SEGMENT POLARITY PROTEIN DISHEVELLED"/>
    <property type="match status" value="1"/>
</dbReference>
<feature type="compositionally biased region" description="Basic and acidic residues" evidence="7">
    <location>
        <begin position="154"/>
        <end position="169"/>
    </location>
</feature>
<dbReference type="PRINTS" id="PR01760">
    <property type="entry name" value="DISHEVELLED"/>
</dbReference>
<evidence type="ECO:0000313" key="12">
    <source>
        <dbReference type="Proteomes" id="UP001187531"/>
    </source>
</evidence>
<comment type="similarity">
    <text evidence="2">Belongs to the DSH family.</text>
</comment>
<evidence type="ECO:0008006" key="13">
    <source>
        <dbReference type="Google" id="ProtNLM"/>
    </source>
</evidence>
<dbReference type="InterPro" id="IPR003351">
    <property type="entry name" value="Dishevelled_protein_dom"/>
</dbReference>
<dbReference type="InterPro" id="IPR008339">
    <property type="entry name" value="Dishevelled_fam"/>
</dbReference>
<dbReference type="Pfam" id="PF00595">
    <property type="entry name" value="PDZ"/>
    <property type="match status" value="1"/>
</dbReference>
<dbReference type="InterPro" id="IPR029071">
    <property type="entry name" value="Ubiquitin-like_domsf"/>
</dbReference>
<evidence type="ECO:0000256" key="2">
    <source>
        <dbReference type="ARBA" id="ARBA00008735"/>
    </source>
</evidence>
<dbReference type="Gene3D" id="2.40.240.130">
    <property type="match status" value="1"/>
</dbReference>
<feature type="domain" description="DIX" evidence="10">
    <location>
        <begin position="9"/>
        <end position="90"/>
    </location>
</feature>
<dbReference type="FunFam" id="1.10.10.10:FF:000040">
    <property type="entry name" value="segment polarity protein dishevelled homolog DVL-3"/>
    <property type="match status" value="1"/>
</dbReference>
<sequence>MENLPKNPVLETKVVYHVDDEETPYMVKIPVPPDEVTLSDFKNILNRPNYKFFFKSVDDDFGVVKEEIVEDDARLPCFNGRIVSWLVSAEESTLDSVSQVGENRIPSHHLDNRPGYHGSSLHRRVLEESTCTETESVLSSRPGDRQLHSRNAPHARESYRHYDRFDGHVNRVNGSGKHRGRHYESSMVSSDLESTSFVDSEDEASSRITTTTEQTSVSRAAAARHRRQRRRRHKHAPMTRTSSFSSITESTMSVNVITVSLNMDTVSFLGISIVGHSNTGGDGGIYVGSIMKGGAVALDGRIEPGDMILQVNDISFENMTNDDAVRVLRDVVQKPGPIKLVVAKFWDPNPKGYFTIPRSAEPVRPIDPGAWVAHTEAARATSGLYPPMRPPSVSTLTSTSSSLASSLPESERPFINQQQDELPLSVNTDMGSITKAMSQPDSGLEVRDRMWLKIVIPNAFIGSDVVDWLFSHVQGFQERREARKYASQMLKSGYIKHTVNKITFSEQCYYVFGDVISSLSNLCLSDPPHESAANRPLPIPGGPPPVGHVGGPHSAWSGSQASYSQGPGSCLSGYAPLPYSYGVGVPPSNYGFIDERSIRSESALTEEVFLGGSSGSDRRIERRAPDCVDQALSGSCSGSTTGSDDTGSQHSDPSVTTISTTRGPPNAPLPPRPVGQVPQDVSGSKQSFRMAMTNPCLSSNPRVGGKIWNT</sequence>
<dbReference type="FunFam" id="2.30.42.10:FF:000014">
    <property type="entry name" value="Segment polarity protein dishevelled homolog DVL-3"/>
    <property type="match status" value="1"/>
</dbReference>
<reference evidence="11" key="1">
    <citation type="submission" date="2023-07" db="EMBL/GenBank/DDBJ databases">
        <title>Chromosome-level genome assembly of Artemia franciscana.</title>
        <authorList>
            <person name="Jo E."/>
        </authorList>
    </citation>
    <scope>NUCLEOTIDE SEQUENCE</scope>
    <source>
        <tissue evidence="11">Whole body</tissue>
    </source>
</reference>
<feature type="region of interest" description="Disordered" evidence="7">
    <location>
        <begin position="629"/>
        <end position="685"/>
    </location>
</feature>
<feature type="domain" description="DEP" evidence="9">
    <location>
        <begin position="440"/>
        <end position="514"/>
    </location>
</feature>
<evidence type="ECO:0000256" key="5">
    <source>
        <dbReference type="ARBA" id="ARBA00022687"/>
    </source>
</evidence>
<dbReference type="EMBL" id="JAVRJZ010000020">
    <property type="protein sequence ID" value="KAK2705839.1"/>
    <property type="molecule type" value="Genomic_DNA"/>
</dbReference>
<dbReference type="SMART" id="SM00049">
    <property type="entry name" value="DEP"/>
    <property type="match status" value="1"/>
</dbReference>
<dbReference type="SUPFAM" id="SSF54236">
    <property type="entry name" value="Ubiquitin-like"/>
    <property type="match status" value="1"/>
</dbReference>
<dbReference type="PROSITE" id="PS50106">
    <property type="entry name" value="PDZ"/>
    <property type="match status" value="1"/>
</dbReference>
<keyword evidence="12" id="KW-1185">Reference proteome</keyword>
<dbReference type="InterPro" id="IPR000591">
    <property type="entry name" value="DEP_dom"/>
</dbReference>
<feature type="compositionally biased region" description="Polar residues" evidence="7">
    <location>
        <begin position="206"/>
        <end position="218"/>
    </location>
</feature>
<dbReference type="InterPro" id="IPR036388">
    <property type="entry name" value="WH-like_DNA-bd_sf"/>
</dbReference>
<dbReference type="SMART" id="SM00228">
    <property type="entry name" value="PDZ"/>
    <property type="match status" value="1"/>
</dbReference>
<evidence type="ECO:0000256" key="6">
    <source>
        <dbReference type="PROSITE-ProRule" id="PRU00069"/>
    </source>
</evidence>
<dbReference type="FunFam" id="2.40.240.130:FF:000001">
    <property type="entry name" value="Segment polarity protein dishevelled homolog DVL-1"/>
    <property type="match status" value="1"/>
</dbReference>
<dbReference type="GO" id="GO:0005829">
    <property type="term" value="C:cytosol"/>
    <property type="evidence" value="ECO:0007669"/>
    <property type="project" value="TreeGrafter"/>
</dbReference>
<dbReference type="SUPFAM" id="SSF46785">
    <property type="entry name" value="Winged helix' DNA-binding domain"/>
    <property type="match status" value="1"/>
</dbReference>
<evidence type="ECO:0000256" key="3">
    <source>
        <dbReference type="ARBA" id="ARBA00022473"/>
    </source>
</evidence>
<protein>
    <recommendedName>
        <fullName evidence="13">Dishevelled</fullName>
    </recommendedName>
</protein>
<gene>
    <name evidence="11" type="ORF">QYM36_015998</name>
</gene>
<evidence type="ECO:0000259" key="10">
    <source>
        <dbReference type="PROSITE" id="PS50841"/>
    </source>
</evidence>
<feature type="compositionally biased region" description="Basic residues" evidence="7">
    <location>
        <begin position="222"/>
        <end position="237"/>
    </location>
</feature>
<feature type="region of interest" description="Disordered" evidence="7">
    <location>
        <begin position="132"/>
        <end position="245"/>
    </location>
</feature>
<dbReference type="GO" id="GO:0005109">
    <property type="term" value="F:frizzled binding"/>
    <property type="evidence" value="ECO:0007669"/>
    <property type="project" value="TreeGrafter"/>
</dbReference>
<feature type="compositionally biased region" description="Low complexity" evidence="7">
    <location>
        <begin position="633"/>
        <end position="652"/>
    </location>
</feature>
<dbReference type="InterPro" id="IPR038207">
    <property type="entry name" value="DIX_dom_sf"/>
</dbReference>
<accession>A0AA88KXG3</accession>
<dbReference type="SMART" id="SM00021">
    <property type="entry name" value="DAX"/>
    <property type="match status" value="1"/>
</dbReference>
<keyword evidence="5 6" id="KW-0879">Wnt signaling pathway</keyword>
<dbReference type="InterPro" id="IPR001158">
    <property type="entry name" value="DIX"/>
</dbReference>
<feature type="compositionally biased region" description="Low complexity" evidence="7">
    <location>
        <begin position="391"/>
        <end position="405"/>
    </location>
</feature>
<proteinExistence type="inferred from homology"/>
<dbReference type="GO" id="GO:0035556">
    <property type="term" value="P:intracellular signal transduction"/>
    <property type="evidence" value="ECO:0007669"/>
    <property type="project" value="InterPro"/>
</dbReference>
<name>A0AA88KXG3_ARTSF</name>
<keyword evidence="4" id="KW-0963">Cytoplasm</keyword>
<comment type="caution">
    <text evidence="11">The sequence shown here is derived from an EMBL/GenBank/DDBJ whole genome shotgun (WGS) entry which is preliminary data.</text>
</comment>
<dbReference type="InterPro" id="IPR036034">
    <property type="entry name" value="PDZ_sf"/>
</dbReference>
<dbReference type="SUPFAM" id="SSF50156">
    <property type="entry name" value="PDZ domain-like"/>
    <property type="match status" value="1"/>
</dbReference>
<dbReference type="Pfam" id="PF02377">
    <property type="entry name" value="Dishevelled"/>
    <property type="match status" value="1"/>
</dbReference>
<dbReference type="CDD" id="cd06717">
    <property type="entry name" value="PDZ_Dishevelled-like"/>
    <property type="match status" value="1"/>
</dbReference>
<evidence type="ECO:0000259" key="9">
    <source>
        <dbReference type="PROSITE" id="PS50186"/>
    </source>
</evidence>
<dbReference type="PROSITE" id="PS50186">
    <property type="entry name" value="DEP"/>
    <property type="match status" value="1"/>
</dbReference>
<evidence type="ECO:0000313" key="11">
    <source>
        <dbReference type="EMBL" id="KAK2705839.1"/>
    </source>
</evidence>
<feature type="domain" description="PDZ" evidence="8">
    <location>
        <begin position="258"/>
        <end position="330"/>
    </location>
</feature>
<dbReference type="Pfam" id="PF00778">
    <property type="entry name" value="DIX"/>
    <property type="match status" value="1"/>
</dbReference>
<dbReference type="Gene3D" id="2.30.42.10">
    <property type="match status" value="1"/>
</dbReference>
<dbReference type="InterPro" id="IPR001478">
    <property type="entry name" value="PDZ"/>
</dbReference>
<dbReference type="Gene3D" id="1.10.10.10">
    <property type="entry name" value="Winged helix-like DNA-binding domain superfamily/Winged helix DNA-binding domain"/>
    <property type="match status" value="1"/>
</dbReference>
<feature type="compositionally biased region" description="Polar residues" evidence="7">
    <location>
        <begin position="186"/>
        <end position="198"/>
    </location>
</feature>
<evidence type="ECO:0000256" key="7">
    <source>
        <dbReference type="SAM" id="MobiDB-lite"/>
    </source>
</evidence>
<feature type="compositionally biased region" description="Polar residues" evidence="7">
    <location>
        <begin position="653"/>
        <end position="663"/>
    </location>
</feature>
<dbReference type="Pfam" id="PF00610">
    <property type="entry name" value="DEP"/>
    <property type="match status" value="1"/>
</dbReference>
<dbReference type="PANTHER" id="PTHR10878:SF25">
    <property type="entry name" value="SEGMENT POLARITY PROTEIN DISHEVELLED"/>
    <property type="match status" value="1"/>
</dbReference>
<dbReference type="InterPro" id="IPR036390">
    <property type="entry name" value="WH_DNA-bd_sf"/>
</dbReference>
<organism evidence="11 12">
    <name type="scientific">Artemia franciscana</name>
    <name type="common">Brine shrimp</name>
    <name type="synonym">Artemia sanfranciscana</name>
    <dbReference type="NCBI Taxonomy" id="6661"/>
    <lineage>
        <taxon>Eukaryota</taxon>
        <taxon>Metazoa</taxon>
        <taxon>Ecdysozoa</taxon>
        <taxon>Arthropoda</taxon>
        <taxon>Crustacea</taxon>
        <taxon>Branchiopoda</taxon>
        <taxon>Anostraca</taxon>
        <taxon>Artemiidae</taxon>
        <taxon>Artemia</taxon>
    </lineage>
</organism>
<evidence type="ECO:0000256" key="4">
    <source>
        <dbReference type="ARBA" id="ARBA00022490"/>
    </source>
</evidence>
<dbReference type="InterPro" id="IPR015506">
    <property type="entry name" value="Dsh/Dvl-rel"/>
</dbReference>
<comment type="subcellular location">
    <subcellularLocation>
        <location evidence="1">Cytoplasm</location>
    </subcellularLocation>
</comment>
<dbReference type="AlphaFoldDB" id="A0AA88KXG3"/>
<dbReference type="GO" id="GO:0060070">
    <property type="term" value="P:canonical Wnt signaling pathway"/>
    <property type="evidence" value="ECO:0007669"/>
    <property type="project" value="TreeGrafter"/>
</dbReference>
<feature type="region of interest" description="Disordered" evidence="7">
    <location>
        <begin position="382"/>
        <end position="405"/>
    </location>
</feature>
<dbReference type="Proteomes" id="UP001187531">
    <property type="component" value="Unassembled WGS sequence"/>
</dbReference>
<dbReference type="PROSITE" id="PS50841">
    <property type="entry name" value="DIX"/>
    <property type="match status" value="1"/>
</dbReference>
<keyword evidence="3" id="KW-0217">Developmental protein</keyword>
<dbReference type="CDD" id="cd04438">
    <property type="entry name" value="DEP_dishevelled"/>
    <property type="match status" value="1"/>
</dbReference>
<evidence type="ECO:0000256" key="1">
    <source>
        <dbReference type="ARBA" id="ARBA00004496"/>
    </source>
</evidence>
<evidence type="ECO:0000259" key="8">
    <source>
        <dbReference type="PROSITE" id="PS50106"/>
    </source>
</evidence>